<evidence type="ECO:0000256" key="1">
    <source>
        <dbReference type="ARBA" id="ARBA00007689"/>
    </source>
</evidence>
<organism evidence="3 4">
    <name type="scientific">Bacteroides luti</name>
    <dbReference type="NCBI Taxonomy" id="1297750"/>
    <lineage>
        <taxon>Bacteria</taxon>
        <taxon>Pseudomonadati</taxon>
        <taxon>Bacteroidota</taxon>
        <taxon>Bacteroidia</taxon>
        <taxon>Bacteroidales</taxon>
        <taxon>Bacteroidaceae</taxon>
        <taxon>Bacteroides</taxon>
    </lineage>
</organism>
<evidence type="ECO:0000313" key="3">
    <source>
        <dbReference type="EMBL" id="SHE34384.1"/>
    </source>
</evidence>
<dbReference type="Proteomes" id="UP000184509">
    <property type="component" value="Unassembled WGS sequence"/>
</dbReference>
<dbReference type="Pfam" id="PF03795">
    <property type="entry name" value="YCII"/>
    <property type="match status" value="1"/>
</dbReference>
<dbReference type="InterPro" id="IPR011008">
    <property type="entry name" value="Dimeric_a/b-barrel"/>
</dbReference>
<feature type="domain" description="YCII-related" evidence="2">
    <location>
        <begin position="1"/>
        <end position="81"/>
    </location>
</feature>
<dbReference type="RefSeq" id="WP_073398618.1">
    <property type="nucleotide sequence ID" value="NZ_FQTV01000001.1"/>
</dbReference>
<dbReference type="EMBL" id="FQTV01000001">
    <property type="protein sequence ID" value="SHE34384.1"/>
    <property type="molecule type" value="Genomic_DNA"/>
</dbReference>
<dbReference type="InterPro" id="IPR005545">
    <property type="entry name" value="YCII"/>
</dbReference>
<accession>A0A1M4SQ45</accession>
<gene>
    <name evidence="3" type="ORF">SAMN05444405_101162</name>
</gene>
<dbReference type="SUPFAM" id="SSF54909">
    <property type="entry name" value="Dimeric alpha+beta barrel"/>
    <property type="match status" value="1"/>
</dbReference>
<dbReference type="OrthoDB" id="9814407at2"/>
<reference evidence="3 4" key="1">
    <citation type="submission" date="2016-11" db="EMBL/GenBank/DDBJ databases">
        <authorList>
            <person name="Jaros S."/>
            <person name="Januszkiewicz K."/>
            <person name="Wedrychowicz H."/>
        </authorList>
    </citation>
    <scope>NUCLEOTIDE SEQUENCE [LARGE SCALE GENOMIC DNA]</scope>
    <source>
        <strain evidence="3 4">DSM 26991</strain>
    </source>
</reference>
<proteinExistence type="inferred from homology"/>
<dbReference type="Gene3D" id="3.30.70.1060">
    <property type="entry name" value="Dimeric alpha+beta barrel"/>
    <property type="match status" value="1"/>
</dbReference>
<dbReference type="PANTHER" id="PTHR37828:SF1">
    <property type="entry name" value="YCII-RELATED DOMAIN-CONTAINING PROTEIN"/>
    <property type="match status" value="1"/>
</dbReference>
<sequence>MFILLLTYQKPLEEVDNHLAAHRVYLDKNYANGTFIASGRRNPRIGGVILCKASRKEEVEELIKEDPFYAYEVAKYEILEFEPTKFAEGFEKFL</sequence>
<evidence type="ECO:0000313" key="4">
    <source>
        <dbReference type="Proteomes" id="UP000184509"/>
    </source>
</evidence>
<evidence type="ECO:0000259" key="2">
    <source>
        <dbReference type="Pfam" id="PF03795"/>
    </source>
</evidence>
<protein>
    <submittedName>
        <fullName evidence="3">Uncharacterized conserved protein YciI, contains a putative active-site phosphohistidine</fullName>
    </submittedName>
</protein>
<name>A0A1M4SQ45_9BACE</name>
<keyword evidence="4" id="KW-1185">Reference proteome</keyword>
<dbReference type="PANTHER" id="PTHR37828">
    <property type="entry name" value="GSR2449 PROTEIN"/>
    <property type="match status" value="1"/>
</dbReference>
<dbReference type="AlphaFoldDB" id="A0A1M4SQ45"/>
<comment type="similarity">
    <text evidence="1">Belongs to the YciI family.</text>
</comment>